<dbReference type="PANTHER" id="PTHR23097">
    <property type="entry name" value="TUMOR NECROSIS FACTOR RECEPTOR SUPERFAMILY MEMBER"/>
    <property type="match status" value="1"/>
</dbReference>
<evidence type="ECO:0000256" key="7">
    <source>
        <dbReference type="ARBA" id="ARBA00023180"/>
    </source>
</evidence>
<keyword evidence="5" id="KW-0677">Repeat</keyword>
<dbReference type="PROSITE" id="PS50050">
    <property type="entry name" value="TNFR_NGFR_2"/>
    <property type="match status" value="1"/>
</dbReference>
<name>A0A9Q1HVI3_CONCO</name>
<dbReference type="OrthoDB" id="8633482at2759"/>
<evidence type="ECO:0000256" key="6">
    <source>
        <dbReference type="ARBA" id="ARBA00023157"/>
    </source>
</evidence>
<dbReference type="Pfam" id="PF00020">
    <property type="entry name" value="TNFR_c6"/>
    <property type="match status" value="2"/>
</dbReference>
<keyword evidence="2" id="KW-0964">Secreted</keyword>
<keyword evidence="10" id="KW-1133">Transmembrane helix</keyword>
<evidence type="ECO:0000256" key="5">
    <source>
        <dbReference type="ARBA" id="ARBA00022737"/>
    </source>
</evidence>
<keyword evidence="3" id="KW-0053">Apoptosis</keyword>
<keyword evidence="7" id="KW-0325">Glycoprotein</keyword>
<dbReference type="SMART" id="SM00208">
    <property type="entry name" value="TNFR"/>
    <property type="match status" value="2"/>
</dbReference>
<dbReference type="Proteomes" id="UP001152803">
    <property type="component" value="Unassembled WGS sequence"/>
</dbReference>
<feature type="disulfide bond" evidence="8">
    <location>
        <begin position="48"/>
        <end position="63"/>
    </location>
</feature>
<feature type="compositionally biased region" description="Low complexity" evidence="9">
    <location>
        <begin position="159"/>
        <end position="176"/>
    </location>
</feature>
<dbReference type="InterPro" id="IPR052459">
    <property type="entry name" value="TNFRSF_decoy_receptor"/>
</dbReference>
<dbReference type="SUPFAM" id="SSF57586">
    <property type="entry name" value="TNF receptor-like"/>
    <property type="match status" value="1"/>
</dbReference>
<keyword evidence="6 8" id="KW-1015">Disulfide bond</keyword>
<keyword evidence="10" id="KW-0472">Membrane</keyword>
<feature type="transmembrane region" description="Helical" evidence="10">
    <location>
        <begin position="7"/>
        <end position="24"/>
    </location>
</feature>
<dbReference type="Gene3D" id="2.10.50.10">
    <property type="entry name" value="Tumor Necrosis Factor Receptor, subunit A, domain 2"/>
    <property type="match status" value="1"/>
</dbReference>
<evidence type="ECO:0000256" key="8">
    <source>
        <dbReference type="PROSITE-ProRule" id="PRU00206"/>
    </source>
</evidence>
<evidence type="ECO:0000313" key="13">
    <source>
        <dbReference type="Proteomes" id="UP001152803"/>
    </source>
</evidence>
<gene>
    <name evidence="12" type="ORF">COCON_G00140040</name>
</gene>
<feature type="region of interest" description="Disordered" evidence="9">
    <location>
        <begin position="334"/>
        <end position="382"/>
    </location>
</feature>
<dbReference type="GO" id="GO:0006915">
    <property type="term" value="P:apoptotic process"/>
    <property type="evidence" value="ECO:0007669"/>
    <property type="project" value="UniProtKB-KW"/>
</dbReference>
<reference evidence="12" key="1">
    <citation type="journal article" date="2023" name="Science">
        <title>Genome structures resolve the early diversification of teleost fishes.</title>
        <authorList>
            <person name="Parey E."/>
            <person name="Louis A."/>
            <person name="Montfort J."/>
            <person name="Bouchez O."/>
            <person name="Roques C."/>
            <person name="Iampietro C."/>
            <person name="Lluch J."/>
            <person name="Castinel A."/>
            <person name="Donnadieu C."/>
            <person name="Desvignes T."/>
            <person name="Floi Bucao C."/>
            <person name="Jouanno E."/>
            <person name="Wen M."/>
            <person name="Mejri S."/>
            <person name="Dirks R."/>
            <person name="Jansen H."/>
            <person name="Henkel C."/>
            <person name="Chen W.J."/>
            <person name="Zahm M."/>
            <person name="Cabau C."/>
            <person name="Klopp C."/>
            <person name="Thompson A.W."/>
            <person name="Robinson-Rechavi M."/>
            <person name="Braasch I."/>
            <person name="Lecointre G."/>
            <person name="Bobe J."/>
            <person name="Postlethwait J.H."/>
            <person name="Berthelot C."/>
            <person name="Roest Crollius H."/>
            <person name="Guiguen Y."/>
        </authorList>
    </citation>
    <scope>NUCLEOTIDE SEQUENCE</scope>
    <source>
        <strain evidence="12">Concon-B</strain>
    </source>
</reference>
<dbReference type="AlphaFoldDB" id="A0A9Q1HVI3"/>
<feature type="domain" description="TNFR-Cys" evidence="11">
    <location>
        <begin position="47"/>
        <end position="90"/>
    </location>
</feature>
<evidence type="ECO:0000256" key="9">
    <source>
        <dbReference type="SAM" id="MobiDB-lite"/>
    </source>
</evidence>
<dbReference type="EMBL" id="JAFJMO010000010">
    <property type="protein sequence ID" value="KAJ8264905.1"/>
    <property type="molecule type" value="Genomic_DNA"/>
</dbReference>
<evidence type="ECO:0000256" key="3">
    <source>
        <dbReference type="ARBA" id="ARBA00022703"/>
    </source>
</evidence>
<accession>A0A9Q1HVI3</accession>
<evidence type="ECO:0000256" key="2">
    <source>
        <dbReference type="ARBA" id="ARBA00022525"/>
    </source>
</evidence>
<feature type="repeat" description="TNFR-Cys" evidence="8">
    <location>
        <begin position="47"/>
        <end position="90"/>
    </location>
</feature>
<dbReference type="PANTHER" id="PTHR23097:SF90">
    <property type="entry name" value="TUMOR NECROSIS FACTOR RECEPTOR SUPERFAMILY MEMBER 11B"/>
    <property type="match status" value="1"/>
</dbReference>
<proteinExistence type="predicted"/>
<keyword evidence="10" id="KW-0812">Transmembrane</keyword>
<feature type="transmembrane region" description="Helical" evidence="10">
    <location>
        <begin position="211"/>
        <end position="230"/>
    </location>
</feature>
<evidence type="ECO:0000256" key="10">
    <source>
        <dbReference type="SAM" id="Phobius"/>
    </source>
</evidence>
<evidence type="ECO:0000256" key="4">
    <source>
        <dbReference type="ARBA" id="ARBA00022729"/>
    </source>
</evidence>
<evidence type="ECO:0000259" key="11">
    <source>
        <dbReference type="PROSITE" id="PS50050"/>
    </source>
</evidence>
<comment type="subcellular location">
    <subcellularLocation>
        <location evidence="1">Secreted</location>
    </subcellularLocation>
</comment>
<organism evidence="12 13">
    <name type="scientific">Conger conger</name>
    <name type="common">Conger eel</name>
    <name type="synonym">Muraena conger</name>
    <dbReference type="NCBI Taxonomy" id="82655"/>
    <lineage>
        <taxon>Eukaryota</taxon>
        <taxon>Metazoa</taxon>
        <taxon>Chordata</taxon>
        <taxon>Craniata</taxon>
        <taxon>Vertebrata</taxon>
        <taxon>Euteleostomi</taxon>
        <taxon>Actinopterygii</taxon>
        <taxon>Neopterygii</taxon>
        <taxon>Teleostei</taxon>
        <taxon>Anguilliformes</taxon>
        <taxon>Congridae</taxon>
        <taxon>Conger</taxon>
    </lineage>
</organism>
<dbReference type="GO" id="GO:0005576">
    <property type="term" value="C:extracellular region"/>
    <property type="evidence" value="ECO:0007669"/>
    <property type="project" value="UniProtKB-SubCell"/>
</dbReference>
<evidence type="ECO:0000256" key="1">
    <source>
        <dbReference type="ARBA" id="ARBA00004613"/>
    </source>
</evidence>
<sequence length="401" mass="44513">MEFCRRIWYTLTVIYLFNLVDFVWSRRCSDQPECKEGVFTEQCQCVPCSPDKYRTVRSNHARCEFCTQACDAERHLVQIRDCTAHINRECHCDRGYFCQSTAQYTCRRCLPCPDGTFLSTTSRRESCHRHTDCGRQGMALISTGNSTHDHVCARLTTNPTPKETTVPPSTVSTKTTKIAQTVTHDHSLLGEEDLSTGPKASPLGQPVSHNFLTGALILMFIILALLLGFFQCYKTSAFRKKCLPVVKNAKQEQWGPWKDPASLKHLVSEGNPSPSVLHPLISKKGEGLDGLKTGPGGLQQVTVDQSRGRENVNNTVGSIFIYSPRTVILGNGASEQQGEAGEQPPPQEEAKTPEEEGPAFTNAPQQESLGENRRPVFQDRGLQGCVQEAEKLRYPIPATGK</sequence>
<protein>
    <recommendedName>
        <fullName evidence="11">TNFR-Cys domain-containing protein</fullName>
    </recommendedName>
</protein>
<comment type="caution">
    <text evidence="12">The sequence shown here is derived from an EMBL/GenBank/DDBJ whole genome shotgun (WGS) entry which is preliminary data.</text>
</comment>
<keyword evidence="13" id="KW-1185">Reference proteome</keyword>
<evidence type="ECO:0000313" key="12">
    <source>
        <dbReference type="EMBL" id="KAJ8264905.1"/>
    </source>
</evidence>
<feature type="region of interest" description="Disordered" evidence="9">
    <location>
        <begin position="277"/>
        <end position="297"/>
    </location>
</feature>
<dbReference type="InterPro" id="IPR001368">
    <property type="entry name" value="TNFR/NGFR_Cys_rich_reg"/>
</dbReference>
<comment type="caution">
    <text evidence="8">Lacks conserved residue(s) required for the propagation of feature annotation.</text>
</comment>
<keyword evidence="4" id="KW-0732">Signal</keyword>
<feature type="region of interest" description="Disordered" evidence="9">
    <location>
        <begin position="157"/>
        <end position="176"/>
    </location>
</feature>